<dbReference type="AlphaFoldDB" id="A0A1G6XW11"/>
<gene>
    <name evidence="3" type="ORF">SAMN04488509_1082</name>
</gene>
<dbReference type="STRING" id="265719.SAMN04488509_1082"/>
<feature type="region of interest" description="Disordered" evidence="1">
    <location>
        <begin position="256"/>
        <end position="284"/>
    </location>
</feature>
<evidence type="ECO:0000313" key="3">
    <source>
        <dbReference type="EMBL" id="SDD82359.1"/>
    </source>
</evidence>
<dbReference type="RefSeq" id="WP_091243327.1">
    <property type="nucleotide sequence ID" value="NZ_FNAG01000008.1"/>
</dbReference>
<dbReference type="EMBL" id="FNAG01000008">
    <property type="protein sequence ID" value="SDD82359.1"/>
    <property type="molecule type" value="Genomic_DNA"/>
</dbReference>
<sequence length="284" mass="30732">MNKTLAVLLAAALASPLVPAPPALAETAAVTGQAQVLESIHLAGVIEVDASGRVEQVKLQPNQLLPSIETKVLQVMQNWTFAPYVLDGTPRRIRTSVYARLDQLKSAAGYQLVLATAEFGQPLAQNLTPPRYPAQSLGNRIAAEVLLRLTLDNEGGVAIAEPVSARVLNRNVRSERRHRHLVEPFARASVEAVQSWRFDFVEPRTDGTAHQMLVPMTFTISGMYAGTGGRRPENTPVLFELSTPLGRPLEALAREAESRRSSVPISPTPSPLKLLSPTGEALTM</sequence>
<keyword evidence="4" id="KW-1185">Reference proteome</keyword>
<dbReference type="OrthoDB" id="5950401at2"/>
<evidence type="ECO:0000256" key="2">
    <source>
        <dbReference type="SAM" id="SignalP"/>
    </source>
</evidence>
<name>A0A1G6XW11_9GAMM</name>
<evidence type="ECO:0000256" key="1">
    <source>
        <dbReference type="SAM" id="MobiDB-lite"/>
    </source>
</evidence>
<evidence type="ECO:0008006" key="5">
    <source>
        <dbReference type="Google" id="ProtNLM"/>
    </source>
</evidence>
<accession>A0A1G6XW11</accession>
<proteinExistence type="predicted"/>
<dbReference type="Proteomes" id="UP000199603">
    <property type="component" value="Unassembled WGS sequence"/>
</dbReference>
<dbReference type="Gene3D" id="3.30.1150.10">
    <property type="match status" value="1"/>
</dbReference>
<feature type="chain" id="PRO_5011729557" description="TonB family C-terminal domain-containing protein" evidence="2">
    <location>
        <begin position="26"/>
        <end position="284"/>
    </location>
</feature>
<organism evidence="3 4">
    <name type="scientific">Aquimonas voraii</name>
    <dbReference type="NCBI Taxonomy" id="265719"/>
    <lineage>
        <taxon>Bacteria</taxon>
        <taxon>Pseudomonadati</taxon>
        <taxon>Pseudomonadota</taxon>
        <taxon>Gammaproteobacteria</taxon>
        <taxon>Lysobacterales</taxon>
        <taxon>Lysobacteraceae</taxon>
        <taxon>Aquimonas</taxon>
    </lineage>
</organism>
<reference evidence="3 4" key="1">
    <citation type="submission" date="2016-10" db="EMBL/GenBank/DDBJ databases">
        <authorList>
            <person name="de Groot N.N."/>
        </authorList>
    </citation>
    <scope>NUCLEOTIDE SEQUENCE [LARGE SCALE GENOMIC DNA]</scope>
    <source>
        <strain evidence="3 4">DSM 16957</strain>
    </source>
</reference>
<evidence type="ECO:0000313" key="4">
    <source>
        <dbReference type="Proteomes" id="UP000199603"/>
    </source>
</evidence>
<protein>
    <recommendedName>
        <fullName evidence="5">TonB family C-terminal domain-containing protein</fullName>
    </recommendedName>
</protein>
<feature type="signal peptide" evidence="2">
    <location>
        <begin position="1"/>
        <end position="25"/>
    </location>
</feature>
<keyword evidence="2" id="KW-0732">Signal</keyword>